<dbReference type="Pfam" id="PF01773">
    <property type="entry name" value="Nucleos_tra2_N"/>
    <property type="match status" value="1"/>
</dbReference>
<dbReference type="PANTHER" id="PTHR10590:SF4">
    <property type="entry name" value="SOLUTE CARRIER FAMILY 28 MEMBER 3"/>
    <property type="match status" value="1"/>
</dbReference>
<feature type="domain" description="Concentrative nucleoside transporter N-terminal" evidence="8">
    <location>
        <begin position="8"/>
        <end position="81"/>
    </location>
</feature>
<dbReference type="NCBIfam" id="TIGR00804">
    <property type="entry name" value="nupC"/>
    <property type="match status" value="1"/>
</dbReference>
<keyword evidence="4 7" id="KW-0812">Transmembrane</keyword>
<proteinExistence type="inferred from homology"/>
<evidence type="ECO:0000259" key="9">
    <source>
        <dbReference type="Pfam" id="PF07662"/>
    </source>
</evidence>
<dbReference type="PANTHER" id="PTHR10590">
    <property type="entry name" value="SODIUM/NUCLEOSIDE COTRANSPORTER"/>
    <property type="match status" value="1"/>
</dbReference>
<evidence type="ECO:0000256" key="7">
    <source>
        <dbReference type="RuleBase" id="RU362018"/>
    </source>
</evidence>
<dbReference type="GO" id="GO:0015293">
    <property type="term" value="F:symporter activity"/>
    <property type="evidence" value="ECO:0007669"/>
    <property type="project" value="TreeGrafter"/>
</dbReference>
<keyword evidence="12" id="KW-1185">Reference proteome</keyword>
<evidence type="ECO:0000256" key="2">
    <source>
        <dbReference type="ARBA" id="ARBA00009033"/>
    </source>
</evidence>
<comment type="similarity">
    <text evidence="2 7">Belongs to the concentrative nucleoside transporter (CNT) (TC 2.A.41) family.</text>
</comment>
<reference evidence="11 12" key="1">
    <citation type="submission" date="2018-11" db="EMBL/GenBank/DDBJ databases">
        <title>Genomes From Bacteria Associated with the Canine Oral Cavity: a Test Case for Automated Genome-Based Taxonomic Assignment.</title>
        <authorList>
            <person name="Coil D.A."/>
            <person name="Jospin G."/>
            <person name="Darling A.E."/>
            <person name="Wallis C."/>
            <person name="Davis I.J."/>
            <person name="Harris S."/>
            <person name="Eisen J.A."/>
            <person name="Holcombe L.J."/>
            <person name="O'Flynn C."/>
        </authorList>
    </citation>
    <scope>NUCLEOTIDE SEQUENCE [LARGE SCALE GENOMIC DNA]</scope>
    <source>
        <strain evidence="11 12">COT-280</strain>
    </source>
</reference>
<dbReference type="InterPro" id="IPR002668">
    <property type="entry name" value="CNT_N_dom"/>
</dbReference>
<dbReference type="AlphaFoldDB" id="A0A3P2A9P6"/>
<dbReference type="GO" id="GO:0005886">
    <property type="term" value="C:plasma membrane"/>
    <property type="evidence" value="ECO:0007669"/>
    <property type="project" value="UniProtKB-SubCell"/>
</dbReference>
<name>A0A3P2A9P6_9NEIS</name>
<evidence type="ECO:0000256" key="5">
    <source>
        <dbReference type="ARBA" id="ARBA00022989"/>
    </source>
</evidence>
<evidence type="ECO:0000259" key="10">
    <source>
        <dbReference type="Pfam" id="PF07670"/>
    </source>
</evidence>
<evidence type="ECO:0000259" key="8">
    <source>
        <dbReference type="Pfam" id="PF01773"/>
    </source>
</evidence>
<dbReference type="InterPro" id="IPR011657">
    <property type="entry name" value="CNT_C_dom"/>
</dbReference>
<feature type="domain" description="Concentrative nucleoside transporter C-terminal" evidence="9">
    <location>
        <begin position="201"/>
        <end position="415"/>
    </location>
</feature>
<sequence>MSVLNSLLGMAVLLGIAFALSRHRRAVNWRTVGVAFALQLGLGAFVLYSPQGREVLAKLSEGVVAVMDYGNSGIAFLFGGLVSSKMLDLFGNGGFVFAFHVLPMIIFFSALISLLYYLGVMKWVIRIIGGALHRLLGTSRPESMSAAANIFVGLTEAPLVIKPYLPQMTRSELFAIMAGGLASIAGSVLGSLVKMGVPAHYLIAASFMAAPGGLLFAKLIYPETETPKYDPTAAAVFADKDESQPTNVIDAIAAGADTGMKIALSVAAMLIAFVSIVALLNGIIGGVGGWFGVTGLSLEKILGWLFSPLAWLIGAPWSEAQTAGSFIGQKLVINEFVAYSNFTEHLKAGADALSPKTQAIITFALCGFANFSSIAILVGGLSIMAPQRRGEIARLGVLALVAGTLSNLMSATIAGLFIGLAA</sequence>
<dbReference type="EMBL" id="RQYC01000006">
    <property type="protein sequence ID" value="RRD90343.1"/>
    <property type="molecule type" value="Genomic_DNA"/>
</dbReference>
<feature type="transmembrane region" description="Helical" evidence="7">
    <location>
        <begin position="359"/>
        <end position="383"/>
    </location>
</feature>
<organism evidence="11 12">
    <name type="scientific">Conchiformibius steedae</name>
    <dbReference type="NCBI Taxonomy" id="153493"/>
    <lineage>
        <taxon>Bacteria</taxon>
        <taxon>Pseudomonadati</taxon>
        <taxon>Pseudomonadota</taxon>
        <taxon>Betaproteobacteria</taxon>
        <taxon>Neisseriales</taxon>
        <taxon>Neisseriaceae</taxon>
        <taxon>Conchiformibius</taxon>
    </lineage>
</organism>
<dbReference type="GO" id="GO:0005337">
    <property type="term" value="F:nucleoside transmembrane transporter activity"/>
    <property type="evidence" value="ECO:0007669"/>
    <property type="project" value="InterPro"/>
</dbReference>
<dbReference type="Pfam" id="PF07670">
    <property type="entry name" value="Gate"/>
    <property type="match status" value="1"/>
</dbReference>
<evidence type="ECO:0000256" key="1">
    <source>
        <dbReference type="ARBA" id="ARBA00004651"/>
    </source>
</evidence>
<feature type="transmembrane region" description="Helical" evidence="7">
    <location>
        <begin position="29"/>
        <end position="50"/>
    </location>
</feature>
<evidence type="ECO:0000256" key="6">
    <source>
        <dbReference type="ARBA" id="ARBA00023136"/>
    </source>
</evidence>
<feature type="domain" description="Nucleoside transporter/FeoB GTPase Gate" evidence="10">
    <location>
        <begin position="99"/>
        <end position="196"/>
    </location>
</feature>
<dbReference type="STRING" id="1121352.GCA_000620925_00728"/>
<evidence type="ECO:0000256" key="3">
    <source>
        <dbReference type="ARBA" id="ARBA00022475"/>
    </source>
</evidence>
<comment type="caution">
    <text evidence="7">Lacks conserved residue(s) required for the propagation of feature annotation.</text>
</comment>
<feature type="transmembrane region" description="Helical" evidence="7">
    <location>
        <begin position="395"/>
        <end position="421"/>
    </location>
</feature>
<dbReference type="Proteomes" id="UP000269923">
    <property type="component" value="Unassembled WGS sequence"/>
</dbReference>
<protein>
    <recommendedName>
        <fullName evidence="7">Nucleoside permease</fullName>
    </recommendedName>
</protein>
<feature type="transmembrane region" description="Helical" evidence="7">
    <location>
        <begin position="173"/>
        <end position="193"/>
    </location>
</feature>
<keyword evidence="7" id="KW-0813">Transport</keyword>
<dbReference type="InterPro" id="IPR018270">
    <property type="entry name" value="C_nuclsd_transpt_met_bac"/>
</dbReference>
<gene>
    <name evidence="11" type="ORF">EII21_05325</name>
</gene>
<dbReference type="InterPro" id="IPR011642">
    <property type="entry name" value="Gate_dom"/>
</dbReference>
<keyword evidence="3" id="KW-1003">Cell membrane</keyword>
<evidence type="ECO:0000313" key="12">
    <source>
        <dbReference type="Proteomes" id="UP000269923"/>
    </source>
</evidence>
<evidence type="ECO:0000256" key="4">
    <source>
        <dbReference type="ARBA" id="ARBA00022692"/>
    </source>
</evidence>
<comment type="subcellular location">
    <subcellularLocation>
        <location evidence="1">Cell membrane</location>
        <topology evidence="1">Multi-pass membrane protein</topology>
    </subcellularLocation>
</comment>
<feature type="transmembrane region" description="Helical" evidence="7">
    <location>
        <begin position="270"/>
        <end position="293"/>
    </location>
</feature>
<dbReference type="OrthoDB" id="9766455at2"/>
<feature type="transmembrane region" description="Helical" evidence="7">
    <location>
        <begin position="199"/>
        <end position="221"/>
    </location>
</feature>
<evidence type="ECO:0000313" key="11">
    <source>
        <dbReference type="EMBL" id="RRD90343.1"/>
    </source>
</evidence>
<keyword evidence="6 7" id="KW-0472">Membrane</keyword>
<dbReference type="InterPro" id="IPR008276">
    <property type="entry name" value="C_nuclsd_transpt"/>
</dbReference>
<dbReference type="RefSeq" id="WP_124794552.1">
    <property type="nucleotide sequence ID" value="NZ_RQYC01000006.1"/>
</dbReference>
<dbReference type="Pfam" id="PF07662">
    <property type="entry name" value="Nucleos_tra2_C"/>
    <property type="match status" value="1"/>
</dbReference>
<feature type="transmembrane region" description="Helical" evidence="7">
    <location>
        <begin position="94"/>
        <end position="118"/>
    </location>
</feature>
<keyword evidence="5 7" id="KW-1133">Transmembrane helix</keyword>
<comment type="caution">
    <text evidence="11">The sequence shown here is derived from an EMBL/GenBank/DDBJ whole genome shotgun (WGS) entry which is preliminary data.</text>
</comment>
<accession>A0A3P2A9P6</accession>